<keyword evidence="1" id="KW-0472">Membrane</keyword>
<accession>A0A1B8TWS2</accession>
<evidence type="ECO:0000256" key="1">
    <source>
        <dbReference type="SAM" id="Phobius"/>
    </source>
</evidence>
<evidence type="ECO:0000313" key="2">
    <source>
        <dbReference type="EMBL" id="OBY64058.1"/>
    </source>
</evidence>
<feature type="transmembrane region" description="Helical" evidence="1">
    <location>
        <begin position="108"/>
        <end position="127"/>
    </location>
</feature>
<dbReference type="Proteomes" id="UP000092584">
    <property type="component" value="Unassembled WGS sequence"/>
</dbReference>
<dbReference type="RefSeq" id="WP_065318810.1">
    <property type="nucleotide sequence ID" value="NZ_CP017477.1"/>
</dbReference>
<evidence type="ECO:0000313" key="3">
    <source>
        <dbReference type="Proteomes" id="UP000092584"/>
    </source>
</evidence>
<organism evidence="2 3">
    <name type="scientific">Polaribacter vadi</name>
    <dbReference type="NCBI Taxonomy" id="1774273"/>
    <lineage>
        <taxon>Bacteria</taxon>
        <taxon>Pseudomonadati</taxon>
        <taxon>Bacteroidota</taxon>
        <taxon>Flavobacteriia</taxon>
        <taxon>Flavobacteriales</taxon>
        <taxon>Flavobacteriaceae</taxon>
    </lineage>
</organism>
<reference evidence="3" key="1">
    <citation type="submission" date="2016-02" db="EMBL/GenBank/DDBJ databases">
        <authorList>
            <person name="Shin S.-K."/>
            <person name="Yi H."/>
            <person name="Kim E."/>
        </authorList>
    </citation>
    <scope>NUCLEOTIDE SEQUENCE [LARGE SCALE GENOMIC DNA]</scope>
    <source>
        <strain evidence="3">LPB0003</strain>
    </source>
</reference>
<feature type="transmembrane region" description="Helical" evidence="1">
    <location>
        <begin position="57"/>
        <end position="75"/>
    </location>
</feature>
<dbReference type="EMBL" id="LSFM01000022">
    <property type="protein sequence ID" value="OBY64058.1"/>
    <property type="molecule type" value="Genomic_DNA"/>
</dbReference>
<name>A0A1B8TWS2_9FLAO</name>
<comment type="caution">
    <text evidence="2">The sequence shown here is derived from an EMBL/GenBank/DDBJ whole genome shotgun (WGS) entry which is preliminary data.</text>
</comment>
<keyword evidence="1" id="KW-1133">Transmembrane helix</keyword>
<protein>
    <submittedName>
        <fullName evidence="2">Uncharacterized protein</fullName>
    </submittedName>
</protein>
<dbReference type="OrthoDB" id="1442507at2"/>
<proteinExistence type="predicted"/>
<dbReference type="KEGG" id="pob:LPB03_05935"/>
<keyword evidence="3" id="KW-1185">Reference proteome</keyword>
<dbReference type="AlphaFoldDB" id="A0A1B8TWS2"/>
<sequence>MGENKHIKELDAFAKKYVKEISTEQPSLDFTASLMQKITLEKNLEVFKAKSLISKKGWMLIAASILALIFISFFTTTESAFNLPKIEFDFLDKLQFTNLFDTLSVSNITLYAVLFFGLLFFAQIVFLKKHFDKRVY</sequence>
<keyword evidence="1" id="KW-0812">Transmembrane</keyword>
<gene>
    <name evidence="2" type="ORF">LPB3_06555</name>
</gene>
<dbReference type="STRING" id="1774273.LPB03_05935"/>